<dbReference type="CDD" id="cd13566">
    <property type="entry name" value="PBP2_phosphate"/>
    <property type="match status" value="1"/>
</dbReference>
<keyword evidence="5" id="KW-1185">Reference proteome</keyword>
<evidence type="ECO:0000313" key="5">
    <source>
        <dbReference type="Proteomes" id="UP000008206"/>
    </source>
</evidence>
<evidence type="ECO:0000256" key="1">
    <source>
        <dbReference type="ARBA" id="ARBA00022729"/>
    </source>
</evidence>
<keyword evidence="2" id="KW-0472">Membrane</keyword>
<keyword evidence="2" id="KW-0812">Transmembrane</keyword>
<organism evidence="4 5">
    <name type="scientific">Gloeothece verrucosa (strain PCC 7822)</name>
    <name type="common">Cyanothece sp. (strain PCC 7822)</name>
    <dbReference type="NCBI Taxonomy" id="497965"/>
    <lineage>
        <taxon>Bacteria</taxon>
        <taxon>Bacillati</taxon>
        <taxon>Cyanobacteriota</taxon>
        <taxon>Cyanophyceae</taxon>
        <taxon>Oscillatoriophycideae</taxon>
        <taxon>Chroococcales</taxon>
        <taxon>Aphanothecaceae</taxon>
        <taxon>Gloeothece</taxon>
        <taxon>Gloeothece verrucosa</taxon>
    </lineage>
</organism>
<dbReference type="HOGENOM" id="CLU_026228_2_0_3"/>
<keyword evidence="1" id="KW-0732">Signal</keyword>
<dbReference type="InterPro" id="IPR050811">
    <property type="entry name" value="Phosphate_ABC_transporter"/>
</dbReference>
<dbReference type="PANTHER" id="PTHR30570">
    <property type="entry name" value="PERIPLASMIC PHOSPHATE BINDING COMPONENT OF PHOSPHATE ABC TRANSPORTER"/>
    <property type="match status" value="1"/>
</dbReference>
<protein>
    <submittedName>
        <fullName evidence="4">Phosphate ABC-transporter periplasmic phosphate-binding protein</fullName>
    </submittedName>
</protein>
<dbReference type="AlphaFoldDB" id="E0UAJ9"/>
<dbReference type="OrthoDB" id="506979at2"/>
<dbReference type="InterPro" id="IPR024370">
    <property type="entry name" value="PBP_domain"/>
</dbReference>
<gene>
    <name evidence="4" type="ordered locus">Cyan7822_0708</name>
</gene>
<reference evidence="5" key="1">
    <citation type="journal article" date="2011" name="MBio">
        <title>Novel metabolic attributes of the genus Cyanothece, comprising a group of unicellular nitrogen-fixing Cyanobacteria.</title>
        <authorList>
            <person name="Bandyopadhyay A."/>
            <person name="Elvitigala T."/>
            <person name="Welsh E."/>
            <person name="Stockel J."/>
            <person name="Liberton M."/>
            <person name="Min H."/>
            <person name="Sherman L.A."/>
            <person name="Pakrasi H.B."/>
        </authorList>
    </citation>
    <scope>NUCLEOTIDE SEQUENCE [LARGE SCALE GENOMIC DNA]</scope>
    <source>
        <strain evidence="5">PCC 7822</strain>
    </source>
</reference>
<sequence length="349" mass="38095">MVKKNTTILVLLGLLVAAGFFGAISWLILSLMGGIAEKKSIEPAVPPLSSDFALTTVERLNDVKNVPQGLFNYGGSTSWVPIQAAVNPFLQILFPQFILRYTNPVNGKPGSGTGIKMLLENQLSFALSSRPLIAAEYQQAKNQGFNFEEIPVAIDAIAIAVHPTLNIPGLTISQLKDIYTGKIINWSQVGGPDLPITPYSRLEKDSGTVEFFVQNILEREAFTNNLVLVSDTSTGLQKLSKNPGGIYYASAPEIVPQCGVKALPIGQKLGEWKTPYQEPFIPLSHCPAKRNQVNNKLIKSGEYPITRRLFVIVKGDKSIDEQAGRAYANLLLTKEGQELINKSGFVSLR</sequence>
<dbReference type="EMBL" id="CP002198">
    <property type="protein sequence ID" value="ADN12740.1"/>
    <property type="molecule type" value="Genomic_DNA"/>
</dbReference>
<evidence type="ECO:0000313" key="4">
    <source>
        <dbReference type="EMBL" id="ADN12740.1"/>
    </source>
</evidence>
<dbReference type="KEGG" id="cyj:Cyan7822_0708"/>
<dbReference type="STRING" id="497965.Cyan7822_0708"/>
<dbReference type="SUPFAM" id="SSF53850">
    <property type="entry name" value="Periplasmic binding protein-like II"/>
    <property type="match status" value="1"/>
</dbReference>
<dbReference type="Proteomes" id="UP000008206">
    <property type="component" value="Chromosome"/>
</dbReference>
<evidence type="ECO:0000256" key="2">
    <source>
        <dbReference type="SAM" id="Phobius"/>
    </source>
</evidence>
<feature type="transmembrane region" description="Helical" evidence="2">
    <location>
        <begin position="6"/>
        <end position="29"/>
    </location>
</feature>
<evidence type="ECO:0000259" key="3">
    <source>
        <dbReference type="Pfam" id="PF12849"/>
    </source>
</evidence>
<proteinExistence type="predicted"/>
<dbReference type="RefSeq" id="WP_013320850.1">
    <property type="nucleotide sequence ID" value="NC_014501.1"/>
</dbReference>
<name>E0UAJ9_GLOV7</name>
<feature type="domain" description="PBP" evidence="3">
    <location>
        <begin position="109"/>
        <end position="334"/>
    </location>
</feature>
<dbReference type="eggNOG" id="COG0226">
    <property type="taxonomic scope" value="Bacteria"/>
</dbReference>
<keyword evidence="2" id="KW-1133">Transmembrane helix</keyword>
<dbReference type="Pfam" id="PF12849">
    <property type="entry name" value="PBP_like_2"/>
    <property type="match status" value="1"/>
</dbReference>
<dbReference type="Gene3D" id="3.40.190.10">
    <property type="entry name" value="Periplasmic binding protein-like II"/>
    <property type="match status" value="2"/>
</dbReference>
<dbReference type="PANTHER" id="PTHR30570:SF1">
    <property type="entry name" value="PHOSPHATE-BINDING PROTEIN PSTS"/>
    <property type="match status" value="1"/>
</dbReference>
<accession>E0UAJ9</accession>